<feature type="compositionally biased region" description="Low complexity" evidence="1">
    <location>
        <begin position="79"/>
        <end position="89"/>
    </location>
</feature>
<organism evidence="2 3">
    <name type="scientific">Rhodotorula diobovata</name>
    <dbReference type="NCBI Taxonomy" id="5288"/>
    <lineage>
        <taxon>Eukaryota</taxon>
        <taxon>Fungi</taxon>
        <taxon>Dikarya</taxon>
        <taxon>Basidiomycota</taxon>
        <taxon>Pucciniomycotina</taxon>
        <taxon>Microbotryomycetes</taxon>
        <taxon>Sporidiobolales</taxon>
        <taxon>Sporidiobolaceae</taxon>
        <taxon>Rhodotorula</taxon>
    </lineage>
</organism>
<accession>A0A5C5FRN2</accession>
<keyword evidence="3" id="KW-1185">Reference proteome</keyword>
<proteinExistence type="predicted"/>
<evidence type="ECO:0000313" key="3">
    <source>
        <dbReference type="Proteomes" id="UP000311382"/>
    </source>
</evidence>
<gene>
    <name evidence="2" type="ORF">DMC30DRAFT_401913</name>
</gene>
<feature type="compositionally biased region" description="Low complexity" evidence="1">
    <location>
        <begin position="1"/>
        <end position="27"/>
    </location>
</feature>
<name>A0A5C5FRN2_9BASI</name>
<dbReference type="Proteomes" id="UP000311382">
    <property type="component" value="Unassembled WGS sequence"/>
</dbReference>
<sequence length="329" mass="33887">MSVAAASPAASEPPHAGCTASSATSSSPLAPVRFTDSAPQTTKAVAQDGSPSPPRNHIRRNDSLRAIEQHAASVRRVQEQAAAEAAAVRPKPVRLATPSSGYPFPVMVTTPQDEIVEPTLEPYRNAPRQKAPSRRGTPEGDGWDTPTSSLSRASSMQSKRSSAAPSRLAPLPGLTSAFSDSSSSASSSACSTPSDSVAASSASSPFAMPDEEVDDDEEGAHAQAPTTPAEVTRSRVKHAGSTPGAPPPAPLMAAQQPVGQQLLDLQDVRRNSTPSPKGSPRHSPDPSAATGSPRKDRGNPLCAGVAGLSMSSQSKKEQPQGVGSKWEVD</sequence>
<feature type="compositionally biased region" description="Low complexity" evidence="1">
    <location>
        <begin position="176"/>
        <end position="208"/>
    </location>
</feature>
<protein>
    <recommendedName>
        <fullName evidence="4">Proteophosphoglycan ppg4</fullName>
    </recommendedName>
</protein>
<dbReference type="OrthoDB" id="2526760at2759"/>
<feature type="compositionally biased region" description="Basic and acidic residues" evidence="1">
    <location>
        <begin position="59"/>
        <end position="68"/>
    </location>
</feature>
<feature type="region of interest" description="Disordered" evidence="1">
    <location>
        <begin position="1"/>
        <end position="329"/>
    </location>
</feature>
<feature type="compositionally biased region" description="Acidic residues" evidence="1">
    <location>
        <begin position="209"/>
        <end position="218"/>
    </location>
</feature>
<evidence type="ECO:0000313" key="2">
    <source>
        <dbReference type="EMBL" id="TNY18882.1"/>
    </source>
</evidence>
<dbReference type="EMBL" id="SOZI01000117">
    <property type="protein sequence ID" value="TNY18882.1"/>
    <property type="molecule type" value="Genomic_DNA"/>
</dbReference>
<reference evidence="2 3" key="1">
    <citation type="submission" date="2019-03" db="EMBL/GenBank/DDBJ databases">
        <title>Rhodosporidium diobovatum UCD-FST 08-225 genome sequencing, assembly, and annotation.</title>
        <authorList>
            <person name="Fakankun I.U."/>
            <person name="Fristensky B."/>
            <person name="Levin D.B."/>
        </authorList>
    </citation>
    <scope>NUCLEOTIDE SEQUENCE [LARGE SCALE GENOMIC DNA]</scope>
    <source>
        <strain evidence="2 3">UCD-FST 08-225</strain>
    </source>
</reference>
<feature type="compositionally biased region" description="Low complexity" evidence="1">
    <location>
        <begin position="148"/>
        <end position="166"/>
    </location>
</feature>
<evidence type="ECO:0008006" key="4">
    <source>
        <dbReference type="Google" id="ProtNLM"/>
    </source>
</evidence>
<dbReference type="AlphaFoldDB" id="A0A5C5FRN2"/>
<comment type="caution">
    <text evidence="2">The sequence shown here is derived from an EMBL/GenBank/DDBJ whole genome shotgun (WGS) entry which is preliminary data.</text>
</comment>
<evidence type="ECO:0000256" key="1">
    <source>
        <dbReference type="SAM" id="MobiDB-lite"/>
    </source>
</evidence>